<dbReference type="PANTHER" id="PTHR47918:SF1">
    <property type="entry name" value="DNA-BINDING PROTEIN FIS"/>
    <property type="match status" value="1"/>
</dbReference>
<proteinExistence type="inferred from homology"/>
<accession>A0A059ZYM3</accession>
<dbReference type="GO" id="GO:0006355">
    <property type="term" value="P:regulation of DNA-templated transcription"/>
    <property type="evidence" value="ECO:0007669"/>
    <property type="project" value="InterPro"/>
</dbReference>
<dbReference type="KEGG" id="acz:Acaty_c2720"/>
<dbReference type="PANTHER" id="PTHR47918">
    <property type="entry name" value="DNA-BINDING PROTEIN FIS"/>
    <property type="match status" value="1"/>
</dbReference>
<dbReference type="HOGENOM" id="CLU_158040_2_1_6"/>
<evidence type="ECO:0000256" key="2">
    <source>
        <dbReference type="ARBA" id="ARBA00023125"/>
    </source>
</evidence>
<dbReference type="InterPro" id="IPR002197">
    <property type="entry name" value="HTH_Fis"/>
</dbReference>
<comment type="similarity">
    <text evidence="1">Belongs to the transcriptional regulatory Fis family.</text>
</comment>
<dbReference type="InterPro" id="IPR050207">
    <property type="entry name" value="Trans_regulatory_Fis"/>
</dbReference>
<dbReference type="eggNOG" id="COG2901">
    <property type="taxonomic scope" value="Bacteria"/>
</dbReference>
<organism evidence="5 6">
    <name type="scientific">Acidithiobacillus caldus (strain ATCC 51756 / DSM 8584 / KU)</name>
    <dbReference type="NCBI Taxonomy" id="637389"/>
    <lineage>
        <taxon>Bacteria</taxon>
        <taxon>Pseudomonadati</taxon>
        <taxon>Pseudomonadota</taxon>
        <taxon>Acidithiobacillia</taxon>
        <taxon>Acidithiobacillales</taxon>
        <taxon>Acidithiobacillaceae</taxon>
        <taxon>Acidithiobacillus</taxon>
    </lineage>
</organism>
<dbReference type="Pfam" id="PF02954">
    <property type="entry name" value="HTH_8"/>
    <property type="match status" value="1"/>
</dbReference>
<protein>
    <recommendedName>
        <fullName evidence="3">Putative Fis-like DNA-binding protein</fullName>
    </recommendedName>
</protein>
<dbReference type="Proteomes" id="UP000005522">
    <property type="component" value="Chromosome"/>
</dbReference>
<dbReference type="EMBL" id="CP005986">
    <property type="protein sequence ID" value="AIA56558.1"/>
    <property type="molecule type" value="Genomic_DNA"/>
</dbReference>
<dbReference type="AlphaFoldDB" id="A0A059ZYM3"/>
<reference evidence="5 6" key="1">
    <citation type="journal article" date="2009" name="J. Bacteriol.">
        <title>Draft genome sequence of the extremely acidophilic bacterium Acidithiobacillus caldus ATCC 51756 reveals metabolic versatility in the genus Acidithiobacillus.</title>
        <authorList>
            <person name="Valdes J."/>
            <person name="Quatrini R."/>
            <person name="Hallberg K."/>
            <person name="Dopson M."/>
            <person name="Valenzuela P.D."/>
            <person name="Holmes D.S."/>
        </authorList>
    </citation>
    <scope>NUCLEOTIDE SEQUENCE [LARGE SCALE GENOMIC DNA]</scope>
    <source>
        <strain evidence="6">ATCC 51756 / DSM 8584 / KU</strain>
    </source>
</reference>
<evidence type="ECO:0000259" key="4">
    <source>
        <dbReference type="Pfam" id="PF02954"/>
    </source>
</evidence>
<keyword evidence="2 5" id="KW-0238">DNA-binding</keyword>
<feature type="domain" description="DNA binding HTH" evidence="4">
    <location>
        <begin position="34"/>
        <end position="74"/>
    </location>
</feature>
<evidence type="ECO:0000256" key="3">
    <source>
        <dbReference type="ARBA" id="ARBA00029540"/>
    </source>
</evidence>
<dbReference type="InterPro" id="IPR005412">
    <property type="entry name" value="Fis_DNA-bd"/>
</dbReference>
<name>A0A059ZYM3_ACICK</name>
<dbReference type="GO" id="GO:0043565">
    <property type="term" value="F:sequence-specific DNA binding"/>
    <property type="evidence" value="ECO:0007669"/>
    <property type="project" value="InterPro"/>
</dbReference>
<sequence>MSRPSLHDCVRSVVEEYLDDLHDEAPLALHERVLAEAERALLQTVMQRAEGRRVVAAAWLGINRNTLTKKLQRYGLDN</sequence>
<evidence type="ECO:0000313" key="5">
    <source>
        <dbReference type="EMBL" id="AIA56558.1"/>
    </source>
</evidence>
<gene>
    <name evidence="5" type="ORF">Acaty_c2720</name>
</gene>
<dbReference type="GeneID" id="92932776"/>
<dbReference type="SUPFAM" id="SSF46689">
    <property type="entry name" value="Homeodomain-like"/>
    <property type="match status" value="1"/>
</dbReference>
<evidence type="ECO:0000313" key="6">
    <source>
        <dbReference type="Proteomes" id="UP000005522"/>
    </source>
</evidence>
<dbReference type="PRINTS" id="PR01590">
    <property type="entry name" value="HTHFIS"/>
</dbReference>
<dbReference type="Gene3D" id="1.10.10.60">
    <property type="entry name" value="Homeodomain-like"/>
    <property type="match status" value="1"/>
</dbReference>
<evidence type="ECO:0000256" key="1">
    <source>
        <dbReference type="ARBA" id="ARBA00008559"/>
    </source>
</evidence>
<dbReference type="PIRSF" id="PIRSF002097">
    <property type="entry name" value="DNA-binding_Fis"/>
    <property type="match status" value="1"/>
</dbReference>
<dbReference type="InterPro" id="IPR009057">
    <property type="entry name" value="Homeodomain-like_sf"/>
</dbReference>
<dbReference type="RefSeq" id="WP_038472381.1">
    <property type="nucleotide sequence ID" value="NZ_CP005986.1"/>
</dbReference>